<name>A0A832T5G0_PYRHR</name>
<dbReference type="EMBL" id="DUJN01000002">
    <property type="protein sequence ID" value="HII60706.1"/>
    <property type="molecule type" value="Genomic_DNA"/>
</dbReference>
<evidence type="ECO:0000313" key="1">
    <source>
        <dbReference type="EMBL" id="HII60706.1"/>
    </source>
</evidence>
<dbReference type="Proteomes" id="UP000617544">
    <property type="component" value="Unassembled WGS sequence"/>
</dbReference>
<dbReference type="AlphaFoldDB" id="A0A832T5G0"/>
<sequence length="89" mass="10324">MKVKELLKLINEAEVNVRIAIVTFSMRANESPYTSFEFIQESLKLQDVLNDLTKIKAELKGMDPEADIEVSENLIKWLKELINFKAHLF</sequence>
<organism evidence="1 2">
    <name type="scientific">Pyrococcus horikoshii</name>
    <dbReference type="NCBI Taxonomy" id="53953"/>
    <lineage>
        <taxon>Archaea</taxon>
        <taxon>Methanobacteriati</taxon>
        <taxon>Methanobacteriota</taxon>
        <taxon>Thermococci</taxon>
        <taxon>Thermococcales</taxon>
        <taxon>Thermococcaceae</taxon>
        <taxon>Pyrococcus</taxon>
    </lineage>
</organism>
<reference evidence="1" key="1">
    <citation type="journal article" date="2020" name="bioRxiv">
        <title>A rank-normalized archaeal taxonomy based on genome phylogeny resolves widespread incomplete and uneven classifications.</title>
        <authorList>
            <person name="Rinke C."/>
            <person name="Chuvochina M."/>
            <person name="Mussig A.J."/>
            <person name="Chaumeil P.-A."/>
            <person name="Waite D.W."/>
            <person name="Whitman W.B."/>
            <person name="Parks D.H."/>
            <person name="Hugenholtz P."/>
        </authorList>
    </citation>
    <scope>NUCLEOTIDE SEQUENCE</scope>
    <source>
        <strain evidence="1">UBA8834</strain>
    </source>
</reference>
<dbReference type="RefSeq" id="WP_048053469.1">
    <property type="nucleotide sequence ID" value="NZ_DUJN01000002.1"/>
</dbReference>
<dbReference type="GeneID" id="1442587"/>
<gene>
    <name evidence="1" type="ORF">HA331_02935</name>
</gene>
<proteinExistence type="predicted"/>
<accession>A0A832T5G0</accession>
<evidence type="ECO:0000313" key="2">
    <source>
        <dbReference type="Proteomes" id="UP000617544"/>
    </source>
</evidence>
<comment type="caution">
    <text evidence="1">The sequence shown here is derived from an EMBL/GenBank/DDBJ whole genome shotgun (WGS) entry which is preliminary data.</text>
</comment>
<protein>
    <submittedName>
        <fullName evidence="1">Uncharacterized protein</fullName>
    </submittedName>
</protein>